<name>A0A2Z4Q0J0_PASMD</name>
<protein>
    <submittedName>
        <fullName evidence="1">Uncharacterized protein</fullName>
    </submittedName>
</protein>
<dbReference type="AlphaFoldDB" id="A0A2Z4Q0J0"/>
<evidence type="ECO:0000313" key="1">
    <source>
        <dbReference type="EMBL" id="AWY03365.1"/>
    </source>
</evidence>
<accession>A0A2Z4Q0J0</accession>
<reference evidence="1" key="1">
    <citation type="submission" date="2018-04" db="EMBL/GenBank/DDBJ databases">
        <title>Phage-inducible chromosomal islands are ubiquitous within the bacterial universe.</title>
        <authorList>
            <person name="Fillol-Salom A."/>
            <person name="Martinez-Rubio R."/>
            <person name="F Abdulrahman R."/>
            <person name="Chen J."/>
            <person name="Davies R."/>
            <person name="Penades J.R."/>
        </authorList>
    </citation>
    <scope>NUCLEOTIDE SEQUENCE</scope>
    <source>
        <strain evidence="1">PM172</strain>
    </source>
</reference>
<proteinExistence type="predicted"/>
<dbReference type="EMBL" id="MH238469">
    <property type="protein sequence ID" value="AWY03365.1"/>
    <property type="molecule type" value="Genomic_DNA"/>
</dbReference>
<organism evidence="1">
    <name type="scientific">Pasteurella multocida</name>
    <dbReference type="NCBI Taxonomy" id="747"/>
    <lineage>
        <taxon>Bacteria</taxon>
        <taxon>Pseudomonadati</taxon>
        <taxon>Pseudomonadota</taxon>
        <taxon>Gammaproteobacteria</taxon>
        <taxon>Pasteurellales</taxon>
        <taxon>Pasteurellaceae</taxon>
        <taxon>Pasteurella</taxon>
    </lineage>
</organism>
<sequence>MIEDMEQLKAENERLRYLLMQDEQGKNLEFAESLIDEGRLAPVVKDKAVELLNYASGYDNGEKLEFSENESLSQKVKAFLKAQPALVVFHEIATKERAATQDFSEMVQYSEDTPQEMIQLDQEIRTYAKVNKLSYLQAFNIITKKGK</sequence>